<accession>G9XUG0</accession>
<dbReference type="RefSeq" id="WP_005816157.1">
    <property type="nucleotide sequence ID" value="NZ_JH414491.1"/>
</dbReference>
<evidence type="ECO:0000313" key="2">
    <source>
        <dbReference type="Proteomes" id="UP000004416"/>
    </source>
</evidence>
<organism evidence="1 2">
    <name type="scientific">Desulfitobacterium hafniense DP7</name>
    <dbReference type="NCBI Taxonomy" id="537010"/>
    <lineage>
        <taxon>Bacteria</taxon>
        <taxon>Bacillati</taxon>
        <taxon>Bacillota</taxon>
        <taxon>Clostridia</taxon>
        <taxon>Eubacteriales</taxon>
        <taxon>Desulfitobacteriaceae</taxon>
        <taxon>Desulfitobacterium</taxon>
    </lineage>
</organism>
<gene>
    <name evidence="1" type="ORF">HMPREF0322_04619</name>
</gene>
<comment type="caution">
    <text evidence="1">The sequence shown here is derived from an EMBL/GenBank/DDBJ whole genome shotgun (WGS) entry which is preliminary data.</text>
</comment>
<dbReference type="HOGENOM" id="CLU_2966138_0_0_9"/>
<evidence type="ECO:0000313" key="1">
    <source>
        <dbReference type="EMBL" id="EHL04709.1"/>
    </source>
</evidence>
<name>G9XUG0_DESHA</name>
<dbReference type="AlphaFoldDB" id="G9XUG0"/>
<feature type="non-terminal residue" evidence="1">
    <location>
        <position position="1"/>
    </location>
</feature>
<reference evidence="1 2" key="1">
    <citation type="submission" date="2011-08" db="EMBL/GenBank/DDBJ databases">
        <authorList>
            <person name="Weinstock G."/>
            <person name="Sodergren E."/>
            <person name="Clifton S."/>
            <person name="Fulton L."/>
            <person name="Fulton B."/>
            <person name="Courtney L."/>
            <person name="Fronick C."/>
            <person name="Harrison M."/>
            <person name="Strong C."/>
            <person name="Farmer C."/>
            <person name="Delahaunty K."/>
            <person name="Markovic C."/>
            <person name="Hall O."/>
            <person name="Minx P."/>
            <person name="Tomlinson C."/>
            <person name="Mitreva M."/>
            <person name="Hou S."/>
            <person name="Chen J."/>
            <person name="Wollam A."/>
            <person name="Pepin K.H."/>
            <person name="Johnson M."/>
            <person name="Bhonagiri V."/>
            <person name="Zhang X."/>
            <person name="Suruliraj S."/>
            <person name="Warren W."/>
            <person name="Chinwalla A."/>
            <person name="Mardis E.R."/>
            <person name="Wilson R.K."/>
        </authorList>
    </citation>
    <scope>NUCLEOTIDE SEQUENCE [LARGE SCALE GENOMIC DNA]</scope>
    <source>
        <strain evidence="1 2">DP7</strain>
    </source>
</reference>
<dbReference type="EMBL" id="AFZX01000128">
    <property type="protein sequence ID" value="EHL04709.1"/>
    <property type="molecule type" value="Genomic_DNA"/>
</dbReference>
<proteinExistence type="predicted"/>
<sequence>FVSARLNSLPTVKQNPWAAFQACACWALQERGINRLVGAVFTDAAGGARATASVDIVKI</sequence>
<dbReference type="Proteomes" id="UP000004416">
    <property type="component" value="Unassembled WGS sequence"/>
</dbReference>
<protein>
    <submittedName>
        <fullName evidence="1">Uncharacterized protein</fullName>
    </submittedName>
</protein>